<dbReference type="GeneID" id="42304578"/>
<reference evidence="1 2" key="1">
    <citation type="submission" date="2016-10" db="EMBL/GenBank/DDBJ databases">
        <authorList>
            <person name="de Groot N.N."/>
        </authorList>
    </citation>
    <scope>NUCLEOTIDE SEQUENCE [LARGE SCALE GENOMIC DNA]</scope>
    <source>
        <strain evidence="1 2">DSM 2895</strain>
    </source>
</reference>
<protein>
    <recommendedName>
        <fullName evidence="3">DUF3102 domain-containing protein</fullName>
    </recommendedName>
</protein>
<dbReference type="Proteomes" id="UP000182836">
    <property type="component" value="Unassembled WGS sequence"/>
</dbReference>
<sequence length="205" mass="23320">MEKVLNVSLDEITKEIQTFQQQEQQCIFQIGKRLKQVKDADLVHGEWGKWLQSIQLDIRKAQRMIQAYEQFGDATLASCLGTAKIYEMLALPSEIDREQFIGEMHVIPSTGEMRYVDQMSGKELREVVRKEREKAGLIKPKKDACPASEVTVVEQTVQQPLRDMLIEVIPTLNDVDINFALENGYTLAEFIKMVCGPIVSDMEAA</sequence>
<organism evidence="1 2">
    <name type="scientific">Aneurinibacillus migulanus</name>
    <name type="common">Bacillus migulanus</name>
    <dbReference type="NCBI Taxonomy" id="47500"/>
    <lineage>
        <taxon>Bacteria</taxon>
        <taxon>Bacillati</taxon>
        <taxon>Bacillota</taxon>
        <taxon>Bacilli</taxon>
        <taxon>Bacillales</taxon>
        <taxon>Paenibacillaceae</taxon>
        <taxon>Aneurinibacillus group</taxon>
        <taxon>Aneurinibacillus</taxon>
    </lineage>
</organism>
<evidence type="ECO:0000313" key="1">
    <source>
        <dbReference type="EMBL" id="SDI95200.1"/>
    </source>
</evidence>
<dbReference type="EMBL" id="FNED01000009">
    <property type="protein sequence ID" value="SDI95200.1"/>
    <property type="molecule type" value="Genomic_DNA"/>
</dbReference>
<dbReference type="AlphaFoldDB" id="A0A1G8PTK1"/>
<evidence type="ECO:0008006" key="3">
    <source>
        <dbReference type="Google" id="ProtNLM"/>
    </source>
</evidence>
<dbReference type="InterPro" id="IPR021451">
    <property type="entry name" value="DUF3102"/>
</dbReference>
<dbReference type="Pfam" id="PF11300">
    <property type="entry name" value="DUF3102"/>
    <property type="match status" value="1"/>
</dbReference>
<dbReference type="OrthoDB" id="2200242at2"/>
<evidence type="ECO:0000313" key="2">
    <source>
        <dbReference type="Proteomes" id="UP000182836"/>
    </source>
</evidence>
<dbReference type="RefSeq" id="WP_158502343.1">
    <property type="nucleotide sequence ID" value="NZ_BJOA01000078.1"/>
</dbReference>
<gene>
    <name evidence="1" type="ORF">SAMN04487909_109205</name>
</gene>
<accession>A0A1G8PTK1</accession>
<proteinExistence type="predicted"/>
<name>A0A1G8PTK1_ANEMI</name>